<feature type="transmembrane region" description="Helical" evidence="6">
    <location>
        <begin position="171"/>
        <end position="191"/>
    </location>
</feature>
<keyword evidence="5 6" id="KW-0472">Membrane</keyword>
<evidence type="ECO:0000256" key="1">
    <source>
        <dbReference type="ARBA" id="ARBA00004651"/>
    </source>
</evidence>
<dbReference type="InterPro" id="IPR001763">
    <property type="entry name" value="Rhodanese-like_dom"/>
</dbReference>
<keyword evidence="9" id="KW-1185">Reference proteome</keyword>
<dbReference type="Pfam" id="PF00581">
    <property type="entry name" value="Rhodanese"/>
    <property type="match status" value="1"/>
</dbReference>
<dbReference type="Gene3D" id="3.40.250.10">
    <property type="entry name" value="Rhodanese-like domain"/>
    <property type="match status" value="1"/>
</dbReference>
<evidence type="ECO:0000256" key="6">
    <source>
        <dbReference type="SAM" id="Phobius"/>
    </source>
</evidence>
<dbReference type="PANTHER" id="PTHR42709">
    <property type="entry name" value="ALKALINE PHOSPHATASE LIKE PROTEIN"/>
    <property type="match status" value="1"/>
</dbReference>
<dbReference type="Proteomes" id="UP000675880">
    <property type="component" value="Unassembled WGS sequence"/>
</dbReference>
<evidence type="ECO:0000256" key="5">
    <source>
        <dbReference type="ARBA" id="ARBA00023136"/>
    </source>
</evidence>
<dbReference type="EMBL" id="CAJNBJ010000001">
    <property type="protein sequence ID" value="CAE6710026.1"/>
    <property type="molecule type" value="Genomic_DNA"/>
</dbReference>
<name>A0ABM8QQI6_9BACT</name>
<reference evidence="8 9" key="1">
    <citation type="submission" date="2021-02" db="EMBL/GenBank/DDBJ databases">
        <authorList>
            <person name="Han P."/>
        </authorList>
    </citation>
    <scope>NUCLEOTIDE SEQUENCE [LARGE SCALE GENOMIC DNA]</scope>
    <source>
        <strain evidence="8">Candidatus Nitrospira sp. ZN2</strain>
    </source>
</reference>
<feature type="transmembrane region" description="Helical" evidence="6">
    <location>
        <begin position="14"/>
        <end position="41"/>
    </location>
</feature>
<comment type="caution">
    <text evidence="8">The sequence shown here is derived from an EMBL/GenBank/DDBJ whole genome shotgun (WGS) entry which is preliminary data.</text>
</comment>
<dbReference type="InterPro" id="IPR023695">
    <property type="entry name" value="Thiosulf_sulfurTrfase"/>
</dbReference>
<protein>
    <submittedName>
        <fullName evidence="8">Sulfurtransferase</fullName>
    </submittedName>
</protein>
<gene>
    <name evidence="8" type="ORF">NSPZN2_11168</name>
</gene>
<evidence type="ECO:0000313" key="8">
    <source>
        <dbReference type="EMBL" id="CAE6710026.1"/>
    </source>
</evidence>
<keyword evidence="4 6" id="KW-1133">Transmembrane helix</keyword>
<dbReference type="PANTHER" id="PTHR42709:SF6">
    <property type="entry name" value="UNDECAPRENYL PHOSPHATE TRANSPORTER A"/>
    <property type="match status" value="1"/>
</dbReference>
<evidence type="ECO:0000259" key="7">
    <source>
        <dbReference type="PROSITE" id="PS50206"/>
    </source>
</evidence>
<dbReference type="InterPro" id="IPR032816">
    <property type="entry name" value="VTT_dom"/>
</dbReference>
<feature type="domain" description="Rhodanese" evidence="7">
    <location>
        <begin position="216"/>
        <end position="308"/>
    </location>
</feature>
<proteinExistence type="predicted"/>
<keyword evidence="2" id="KW-1003">Cell membrane</keyword>
<evidence type="ECO:0000313" key="9">
    <source>
        <dbReference type="Proteomes" id="UP000675880"/>
    </source>
</evidence>
<dbReference type="SMART" id="SM00450">
    <property type="entry name" value="RHOD"/>
    <property type="match status" value="1"/>
</dbReference>
<keyword evidence="3 6" id="KW-0812">Transmembrane</keyword>
<dbReference type="SUPFAM" id="SSF52821">
    <property type="entry name" value="Rhodanese/Cell cycle control phosphatase"/>
    <property type="match status" value="1"/>
</dbReference>
<comment type="subcellular location">
    <subcellularLocation>
        <location evidence="1">Cell membrane</location>
        <topology evidence="1">Multi-pass membrane protein</topology>
    </subcellularLocation>
</comment>
<feature type="transmembrane region" description="Helical" evidence="6">
    <location>
        <begin position="134"/>
        <end position="156"/>
    </location>
</feature>
<dbReference type="Pfam" id="PF09335">
    <property type="entry name" value="VTT_dom"/>
    <property type="match status" value="1"/>
</dbReference>
<evidence type="ECO:0000256" key="3">
    <source>
        <dbReference type="ARBA" id="ARBA00022692"/>
    </source>
</evidence>
<feature type="transmembrane region" description="Helical" evidence="6">
    <location>
        <begin position="106"/>
        <end position="127"/>
    </location>
</feature>
<dbReference type="InterPro" id="IPR051311">
    <property type="entry name" value="DedA_domain"/>
</dbReference>
<organism evidence="8 9">
    <name type="scientific">Nitrospira defluvii</name>
    <dbReference type="NCBI Taxonomy" id="330214"/>
    <lineage>
        <taxon>Bacteria</taxon>
        <taxon>Pseudomonadati</taxon>
        <taxon>Nitrospirota</taxon>
        <taxon>Nitrospiria</taxon>
        <taxon>Nitrospirales</taxon>
        <taxon>Nitrospiraceae</taxon>
        <taxon>Nitrospira</taxon>
    </lineage>
</organism>
<evidence type="ECO:0000256" key="4">
    <source>
        <dbReference type="ARBA" id="ARBA00022989"/>
    </source>
</evidence>
<dbReference type="InterPro" id="IPR036873">
    <property type="entry name" value="Rhodanese-like_dom_sf"/>
</dbReference>
<dbReference type="RefSeq" id="WP_213040945.1">
    <property type="nucleotide sequence ID" value="NZ_CAJNBJ010000001.1"/>
</dbReference>
<dbReference type="CDD" id="cd01444">
    <property type="entry name" value="GlpE_ST"/>
    <property type="match status" value="1"/>
</dbReference>
<dbReference type="PROSITE" id="PS50206">
    <property type="entry name" value="RHODANESE_3"/>
    <property type="match status" value="1"/>
</dbReference>
<sequence>MATFQFLADHGVGVLFWVIFAEQIGFPIPAIPLLIAAGALVGAGKMSVAAALLVPVAASLPPDVAWYYLGRYKGGTVLGFLCRLSLEPDSCVRDTENLFHRNGPRALLLAKFIPGFSTVAPPLAGIVGMSPLTFILYDVAGTLIWASVSAGVGALFSNQLEQLISLFDQGGGLLLTLLAVGLAGFIGYKFYHRQTFLRHLRMSKISVDELKQRLDAGEAISVVDVRHPLSVQLDPDTIPGAINFTLEEIEHRHHEIPRDRDIVLYCTCPNEVSSARTAFLLKKKGIHRVRPLEGGLDAWRERKYPVERRPIPPLTSP</sequence>
<accession>A0ABM8QQI6</accession>
<feature type="transmembrane region" description="Helical" evidence="6">
    <location>
        <begin position="48"/>
        <end position="69"/>
    </location>
</feature>
<evidence type="ECO:0000256" key="2">
    <source>
        <dbReference type="ARBA" id="ARBA00022475"/>
    </source>
</evidence>